<reference evidence="1" key="1">
    <citation type="submission" date="2021-02" db="EMBL/GenBank/DDBJ databases">
        <authorList>
            <person name="Nowell W R."/>
        </authorList>
    </citation>
    <scope>NUCLEOTIDE SEQUENCE</scope>
</reference>
<evidence type="ECO:0000313" key="1">
    <source>
        <dbReference type="EMBL" id="CAF4568648.1"/>
    </source>
</evidence>
<proteinExistence type="predicted"/>
<dbReference type="AlphaFoldDB" id="A0A8S2YP59"/>
<dbReference type="InterPro" id="IPR027031">
    <property type="entry name" value="Gly-tRNA_synthase/POLG2"/>
</dbReference>
<dbReference type="SUPFAM" id="SSF55681">
    <property type="entry name" value="Class II aaRS and biotin synthetases"/>
    <property type="match status" value="1"/>
</dbReference>
<dbReference type="InterPro" id="IPR045864">
    <property type="entry name" value="aa-tRNA-synth_II/BPL/LPL"/>
</dbReference>
<dbReference type="PANTHER" id="PTHR10745:SF0">
    <property type="entry name" value="GLYCINE--TRNA LIGASE"/>
    <property type="match status" value="1"/>
</dbReference>
<dbReference type="Gene3D" id="3.30.930.10">
    <property type="entry name" value="Bira Bifunctional Protein, Domain 2"/>
    <property type="match status" value="1"/>
</dbReference>
<dbReference type="GO" id="GO:0070150">
    <property type="term" value="P:mitochondrial glycyl-tRNA aminoacylation"/>
    <property type="evidence" value="ECO:0007669"/>
    <property type="project" value="TreeGrafter"/>
</dbReference>
<evidence type="ECO:0000313" key="3">
    <source>
        <dbReference type="Proteomes" id="UP000676336"/>
    </source>
</evidence>
<dbReference type="PANTHER" id="PTHR10745">
    <property type="entry name" value="GLYCYL-TRNA SYNTHETASE/DNA POLYMERASE SUBUNIT GAMMA-2"/>
    <property type="match status" value="1"/>
</dbReference>
<accession>A0A8S2YP59</accession>
<dbReference type="GO" id="GO:0005739">
    <property type="term" value="C:mitochondrion"/>
    <property type="evidence" value="ECO:0007669"/>
    <property type="project" value="TreeGrafter"/>
</dbReference>
<gene>
    <name evidence="1" type="ORF">SMN809_LOCUS37764</name>
    <name evidence="2" type="ORF">SMN809_LOCUS49097</name>
</gene>
<organism evidence="1 3">
    <name type="scientific">Rotaria magnacalcarata</name>
    <dbReference type="NCBI Taxonomy" id="392030"/>
    <lineage>
        <taxon>Eukaryota</taxon>
        <taxon>Metazoa</taxon>
        <taxon>Spiralia</taxon>
        <taxon>Gnathifera</taxon>
        <taxon>Rotifera</taxon>
        <taxon>Eurotatoria</taxon>
        <taxon>Bdelloidea</taxon>
        <taxon>Philodinida</taxon>
        <taxon>Philodinidae</taxon>
        <taxon>Rotaria</taxon>
    </lineage>
</organism>
<feature type="non-terminal residue" evidence="1">
    <location>
        <position position="1"/>
    </location>
</feature>
<dbReference type="EMBL" id="CAJOBI010159299">
    <property type="protein sequence ID" value="CAF4844431.1"/>
    <property type="molecule type" value="Genomic_DNA"/>
</dbReference>
<dbReference type="GO" id="GO:0004820">
    <property type="term" value="F:glycine-tRNA ligase activity"/>
    <property type="evidence" value="ECO:0007669"/>
    <property type="project" value="TreeGrafter"/>
</dbReference>
<evidence type="ECO:0000313" key="2">
    <source>
        <dbReference type="EMBL" id="CAF4844431.1"/>
    </source>
</evidence>
<protein>
    <submittedName>
        <fullName evidence="1">Uncharacterized protein</fullName>
    </submittedName>
</protein>
<name>A0A8S2YP59_9BILA</name>
<comment type="caution">
    <text evidence="1">The sequence shown here is derived from an EMBL/GenBank/DDBJ whole genome shotgun (WGS) entry which is preliminary data.</text>
</comment>
<dbReference type="Proteomes" id="UP000676336">
    <property type="component" value="Unassembled WGS sequence"/>
</dbReference>
<dbReference type="EMBL" id="CAJOBI010096695">
    <property type="protein sequence ID" value="CAF4568648.1"/>
    <property type="molecule type" value="Genomic_DNA"/>
</dbReference>
<sequence>LINNETLGYFIGRIYLFMTKVGIDKNRLRFRQHMGNEMAHYACDCWDAECKTSYGWVECVGCADRSCYDLTQHSKFSGER</sequence>
<feature type="non-terminal residue" evidence="1">
    <location>
        <position position="80"/>
    </location>
</feature>